<dbReference type="CDD" id="cd07389">
    <property type="entry name" value="MPP_PhoD"/>
    <property type="match status" value="1"/>
</dbReference>
<dbReference type="Gene3D" id="3.60.21.70">
    <property type="entry name" value="PhoD-like phosphatase"/>
    <property type="match status" value="1"/>
</dbReference>
<dbReference type="Pfam" id="PF09423">
    <property type="entry name" value="PhoD"/>
    <property type="match status" value="1"/>
</dbReference>
<dbReference type="EMBL" id="SSMC01000001">
    <property type="protein sequence ID" value="THD68760.1"/>
    <property type="molecule type" value="Genomic_DNA"/>
</dbReference>
<comment type="caution">
    <text evidence="3">The sequence shown here is derived from an EMBL/GenBank/DDBJ whole genome shotgun (WGS) entry which is preliminary data.</text>
</comment>
<dbReference type="Pfam" id="PF16655">
    <property type="entry name" value="PhoD_N"/>
    <property type="match status" value="1"/>
</dbReference>
<evidence type="ECO:0000259" key="2">
    <source>
        <dbReference type="Pfam" id="PF16655"/>
    </source>
</evidence>
<feature type="domain" description="PhoD-like phosphatase metallophosphatase" evidence="1">
    <location>
        <begin position="157"/>
        <end position="555"/>
    </location>
</feature>
<feature type="domain" description="Phospholipase D N-terminal" evidence="2">
    <location>
        <begin position="54"/>
        <end position="141"/>
    </location>
</feature>
<dbReference type="OrthoDB" id="9763616at2"/>
<evidence type="ECO:0000259" key="1">
    <source>
        <dbReference type="Pfam" id="PF09423"/>
    </source>
</evidence>
<dbReference type="SUPFAM" id="SSF56300">
    <property type="entry name" value="Metallo-dependent phosphatases"/>
    <property type="match status" value="1"/>
</dbReference>
<protein>
    <submittedName>
        <fullName evidence="3">Alkaline phosphatase</fullName>
    </submittedName>
</protein>
<dbReference type="InterPro" id="IPR032093">
    <property type="entry name" value="PhoD_N"/>
</dbReference>
<dbReference type="PANTHER" id="PTHR43606">
    <property type="entry name" value="PHOSPHATASE, PUTATIVE (AFU_ORTHOLOGUE AFUA_6G08710)-RELATED"/>
    <property type="match status" value="1"/>
</dbReference>
<dbReference type="AlphaFoldDB" id="A0A4S3M1Q8"/>
<dbReference type="Gene3D" id="2.60.40.380">
    <property type="entry name" value="Purple acid phosphatase-like, N-terminal"/>
    <property type="match status" value="1"/>
</dbReference>
<dbReference type="InterPro" id="IPR018946">
    <property type="entry name" value="PhoD-like_MPP"/>
</dbReference>
<evidence type="ECO:0000313" key="4">
    <source>
        <dbReference type="Proteomes" id="UP000305939"/>
    </source>
</evidence>
<evidence type="ECO:0000313" key="3">
    <source>
        <dbReference type="EMBL" id="THD68760.1"/>
    </source>
</evidence>
<gene>
    <name evidence="3" type="ORF">E7Z59_00050</name>
</gene>
<dbReference type="Proteomes" id="UP000305939">
    <property type="component" value="Unassembled WGS sequence"/>
</dbReference>
<dbReference type="InterPro" id="IPR052900">
    <property type="entry name" value="Phospholipid_Metab_Enz"/>
</dbReference>
<name>A0A4S3M1Q8_9FLAO</name>
<sequence length="578" mass="65004">MSKLRRKFLKDSALFTGGLILMPNLISCEDDEPLEEQLPDEAENSLRRDNFFEGVASFDPSDTQVILWTRYTTSNDSQVTLGWQIANDEGFKDVVRSGEVTTDASYDHTVTLEVRDLPEGTSFFYRFFNLKDGMVSSVGQSLTLPSKNDQTAQVRIAACSCSNYIAGYFNVYEAIANSEADFVLHLGDYIYEYATPSSVDAGLNRNHEPDKELLQLNDYRSRYRQYRKDPQLQELHRRKPFYVVWDDHEVADNAWQSGASAHQQDEGSYEVRKQEAIKAFSEYLPVRTENIAKVYRRVEIGGIADLLLLDTRHAGRDLQLNYRSFLNNDTTVDSEALNNARNAADRTLLGAEQRSWLEGSLGNSTDKWCLIGQQVLMGNMLFPAELLPLVDQGFSEQEASGSISPETLESLEITLRELLEIKLRQQNGDPTLSQEDLERVRDVVPYNLDAWDGYAAEREWLLSRVEAPVVVISGDSHNAWFNELYTLDRTLKGYEVATAGVSSAGFERLLSGTTASAAQFEAALTLLVDDLVYSNISNKGFVLLDCSLSTIQVSWNFVSTITGTAFSVLSDRTEILTR</sequence>
<keyword evidence="4" id="KW-1185">Reference proteome</keyword>
<proteinExistence type="predicted"/>
<dbReference type="RefSeq" id="WP_136334249.1">
    <property type="nucleotide sequence ID" value="NZ_QXMP01000007.1"/>
</dbReference>
<dbReference type="PANTHER" id="PTHR43606:SF2">
    <property type="entry name" value="ALKALINE PHOSPHATASE FAMILY PROTEIN (AFU_ORTHOLOGUE AFUA_5G03860)"/>
    <property type="match status" value="1"/>
</dbReference>
<accession>A0A4S3M1Q8</accession>
<organism evidence="3 4">
    <name type="scientific">Robertkochia marina</name>
    <dbReference type="NCBI Taxonomy" id="1227945"/>
    <lineage>
        <taxon>Bacteria</taxon>
        <taxon>Pseudomonadati</taxon>
        <taxon>Bacteroidota</taxon>
        <taxon>Flavobacteriia</taxon>
        <taxon>Flavobacteriales</taxon>
        <taxon>Flavobacteriaceae</taxon>
        <taxon>Robertkochia</taxon>
    </lineage>
</organism>
<dbReference type="InterPro" id="IPR029052">
    <property type="entry name" value="Metallo-depent_PP-like"/>
</dbReference>
<reference evidence="3 4" key="1">
    <citation type="submission" date="2019-04" db="EMBL/GenBank/DDBJ databases">
        <title>Draft genome sequence of Robertkochia marina CC-AMO-30D.</title>
        <authorList>
            <person name="Hameed A."/>
            <person name="Lin S.-Y."/>
            <person name="Shahina M."/>
            <person name="Lai W.-A."/>
            <person name="Young C.-C."/>
        </authorList>
    </citation>
    <scope>NUCLEOTIDE SEQUENCE [LARGE SCALE GENOMIC DNA]</scope>
    <source>
        <strain evidence="3 4">CC-AMO-30D</strain>
    </source>
</reference>
<dbReference type="InterPro" id="IPR038607">
    <property type="entry name" value="PhoD-like_sf"/>
</dbReference>